<dbReference type="InterPro" id="IPR004843">
    <property type="entry name" value="Calcineurin-like_PHP"/>
</dbReference>
<sequence length="320" mass="34907">MKLTDMDDQERAALQALHRRLGRAHLQLRLGLEDEAERQGLPPLAQRLHPGYWLQHPRLLHTALKLLGLRERARRNTLRIQLRRRVVALPRLPAAFDGFTLLHLSDLHLDVGAAFQQALIERVRGVAHDACVITGDFRYRTSGPVEEALGALAALRPHLGDEVLAVLGNHDSIRMVPAMEALGLRVLLNESVALRRGAAALFVAGIDDAHHFQAHNLHKAVEHIPADGCALLLSHAPEPYRQAAHCGFDLMLCGHTHGGQLCLPGGIPVLTCSGAPRALARGAWRHGAMQGYTSVGCGSSVLDVRLNCLPEITVHTLVRG</sequence>
<dbReference type="RefSeq" id="WP_322464648.1">
    <property type="nucleotide sequence ID" value="NZ_JAXOJX010000005.1"/>
</dbReference>
<proteinExistence type="predicted"/>
<evidence type="ECO:0000313" key="4">
    <source>
        <dbReference type="EMBL" id="MDZ5455963.1"/>
    </source>
</evidence>
<keyword evidence="2" id="KW-0378">Hydrolase</keyword>
<dbReference type="InterPro" id="IPR051158">
    <property type="entry name" value="Metallophosphoesterase_sf"/>
</dbReference>
<dbReference type="EMBL" id="JAXOJX010000005">
    <property type="protein sequence ID" value="MDZ5455963.1"/>
    <property type="molecule type" value="Genomic_DNA"/>
</dbReference>
<dbReference type="Gene3D" id="3.60.21.10">
    <property type="match status" value="1"/>
</dbReference>
<keyword evidence="5" id="KW-1185">Reference proteome</keyword>
<comment type="caution">
    <text evidence="4">The sequence shown here is derived from an EMBL/GenBank/DDBJ whole genome shotgun (WGS) entry which is preliminary data.</text>
</comment>
<feature type="domain" description="Calcineurin-like phosphoesterase" evidence="3">
    <location>
        <begin position="100"/>
        <end position="258"/>
    </location>
</feature>
<dbReference type="Proteomes" id="UP001293718">
    <property type="component" value="Unassembled WGS sequence"/>
</dbReference>
<protein>
    <submittedName>
        <fullName evidence="4">Metallophosphoesterase family protein</fullName>
    </submittedName>
</protein>
<evidence type="ECO:0000256" key="1">
    <source>
        <dbReference type="ARBA" id="ARBA00022723"/>
    </source>
</evidence>
<dbReference type="SUPFAM" id="SSF56300">
    <property type="entry name" value="Metallo-dependent phosphatases"/>
    <property type="match status" value="1"/>
</dbReference>
<reference evidence="4 5" key="1">
    <citation type="submission" date="2023-11" db="EMBL/GenBank/DDBJ databases">
        <title>Draft genome of Azohydromonas lata strain H1 (DSM1123), a polyhydroxyalkanoate producer.</title>
        <authorList>
            <person name="Traversa D."/>
            <person name="D'Addabbo P."/>
            <person name="Pazzani C."/>
            <person name="Manzari C."/>
            <person name="Chiara M."/>
            <person name="Scrascia M."/>
        </authorList>
    </citation>
    <scope>NUCLEOTIDE SEQUENCE [LARGE SCALE GENOMIC DNA]</scope>
    <source>
        <strain evidence="4 5">H1</strain>
    </source>
</reference>
<evidence type="ECO:0000313" key="5">
    <source>
        <dbReference type="Proteomes" id="UP001293718"/>
    </source>
</evidence>
<dbReference type="Pfam" id="PF00149">
    <property type="entry name" value="Metallophos"/>
    <property type="match status" value="1"/>
</dbReference>
<gene>
    <name evidence="4" type="ORF">SM757_05205</name>
</gene>
<accession>A0ABU5IAG5</accession>
<dbReference type="PANTHER" id="PTHR31302:SF31">
    <property type="entry name" value="PHOSPHODIESTERASE YAEI"/>
    <property type="match status" value="1"/>
</dbReference>
<organism evidence="4 5">
    <name type="scientific">Azohydromonas lata</name>
    <dbReference type="NCBI Taxonomy" id="45677"/>
    <lineage>
        <taxon>Bacteria</taxon>
        <taxon>Pseudomonadati</taxon>
        <taxon>Pseudomonadota</taxon>
        <taxon>Betaproteobacteria</taxon>
        <taxon>Burkholderiales</taxon>
        <taxon>Sphaerotilaceae</taxon>
        <taxon>Azohydromonas</taxon>
    </lineage>
</organism>
<name>A0ABU5IAG5_9BURK</name>
<dbReference type="PANTHER" id="PTHR31302">
    <property type="entry name" value="TRANSMEMBRANE PROTEIN WITH METALLOPHOSPHOESTERASE DOMAIN-RELATED"/>
    <property type="match status" value="1"/>
</dbReference>
<evidence type="ECO:0000256" key="2">
    <source>
        <dbReference type="ARBA" id="ARBA00022801"/>
    </source>
</evidence>
<keyword evidence="1" id="KW-0479">Metal-binding</keyword>
<evidence type="ECO:0000259" key="3">
    <source>
        <dbReference type="Pfam" id="PF00149"/>
    </source>
</evidence>
<dbReference type="InterPro" id="IPR029052">
    <property type="entry name" value="Metallo-depent_PP-like"/>
</dbReference>